<feature type="domain" description="NusG-like N-terminal" evidence="4">
    <location>
        <begin position="6"/>
        <end position="103"/>
    </location>
</feature>
<evidence type="ECO:0000256" key="3">
    <source>
        <dbReference type="ARBA" id="ARBA00023163"/>
    </source>
</evidence>
<dbReference type="PANTHER" id="PTHR30265">
    <property type="entry name" value="RHO-INTERACTING TRANSCRIPTION TERMINATION FACTOR NUSG"/>
    <property type="match status" value="1"/>
</dbReference>
<dbReference type="RefSeq" id="WP_062485635.1">
    <property type="nucleotide sequence ID" value="NZ_LN885086.1"/>
</dbReference>
<dbReference type="InterPro" id="IPR036735">
    <property type="entry name" value="NGN_dom_sf"/>
</dbReference>
<keyword evidence="1" id="KW-0889">Transcription antitermination</keyword>
<keyword evidence="3" id="KW-0804">Transcription</keyword>
<dbReference type="InterPro" id="IPR006645">
    <property type="entry name" value="NGN-like_dom"/>
</dbReference>
<protein>
    <submittedName>
        <fullName evidence="5">Putative Transcription antitermination protein RfaH</fullName>
    </submittedName>
</protein>
<proteinExistence type="predicted"/>
<dbReference type="OrthoDB" id="9790639at2"/>
<name>A0A0S4KTJ2_9BACT</name>
<accession>A0A0S4KTJ2</accession>
<dbReference type="GO" id="GO:0005829">
    <property type="term" value="C:cytosol"/>
    <property type="evidence" value="ECO:0007669"/>
    <property type="project" value="TreeGrafter"/>
</dbReference>
<sequence length="168" mass="18972">MPEQAESEWYVVRTKPHQEAVAESSLLRGGIEALCPRIQERRVIRRKMQQIISPLFPGYLFARSSPSGWRLIQYARGVSHLVSFGDGPVVVRPEVMEEIFRRLERGIVVPQPRTFAHGDVVRITEGPLQGLEAVFERELAGQQRAMLLMKMLAGQVRVVLDLSSIVNA</sequence>
<keyword evidence="2" id="KW-0805">Transcription regulation</keyword>
<dbReference type="GO" id="GO:0031564">
    <property type="term" value="P:transcription antitermination"/>
    <property type="evidence" value="ECO:0007669"/>
    <property type="project" value="UniProtKB-KW"/>
</dbReference>
<dbReference type="SMART" id="SM00738">
    <property type="entry name" value="NGN"/>
    <property type="match status" value="1"/>
</dbReference>
<evidence type="ECO:0000259" key="4">
    <source>
        <dbReference type="SMART" id="SM00738"/>
    </source>
</evidence>
<dbReference type="EMBL" id="LN885086">
    <property type="protein sequence ID" value="CUQ67365.1"/>
    <property type="molecule type" value="Genomic_DNA"/>
</dbReference>
<dbReference type="InterPro" id="IPR008991">
    <property type="entry name" value="Translation_prot_SH3-like_sf"/>
</dbReference>
<evidence type="ECO:0000256" key="1">
    <source>
        <dbReference type="ARBA" id="ARBA00022814"/>
    </source>
</evidence>
<dbReference type="SUPFAM" id="SSF50104">
    <property type="entry name" value="Translation proteins SH3-like domain"/>
    <property type="match status" value="1"/>
</dbReference>
<keyword evidence="6" id="KW-1185">Reference proteome</keyword>
<evidence type="ECO:0000313" key="5">
    <source>
        <dbReference type="EMBL" id="CUQ67365.1"/>
    </source>
</evidence>
<dbReference type="InterPro" id="IPR043425">
    <property type="entry name" value="NusG-like"/>
</dbReference>
<dbReference type="Pfam" id="PF02357">
    <property type="entry name" value="NusG"/>
    <property type="match status" value="1"/>
</dbReference>
<dbReference type="CDD" id="cd09892">
    <property type="entry name" value="NGN_SP_RfaH"/>
    <property type="match status" value="1"/>
</dbReference>
<dbReference type="Proteomes" id="UP000066284">
    <property type="component" value="Chromosome 1"/>
</dbReference>
<evidence type="ECO:0000256" key="2">
    <source>
        <dbReference type="ARBA" id="ARBA00023015"/>
    </source>
</evidence>
<evidence type="ECO:0000313" key="6">
    <source>
        <dbReference type="Proteomes" id="UP000066284"/>
    </source>
</evidence>
<dbReference type="GO" id="GO:0006354">
    <property type="term" value="P:DNA-templated transcription elongation"/>
    <property type="evidence" value="ECO:0007669"/>
    <property type="project" value="InterPro"/>
</dbReference>
<dbReference type="STRING" id="1715989.NITINOP_2393"/>
<organism evidence="5 6">
    <name type="scientific">Candidatus Nitrospira inopinata</name>
    <dbReference type="NCBI Taxonomy" id="1715989"/>
    <lineage>
        <taxon>Bacteria</taxon>
        <taxon>Pseudomonadati</taxon>
        <taxon>Nitrospirota</taxon>
        <taxon>Nitrospiria</taxon>
        <taxon>Nitrospirales</taxon>
        <taxon>Nitrospiraceae</taxon>
        <taxon>Nitrospira</taxon>
    </lineage>
</organism>
<dbReference type="KEGG" id="nio:NITINOP_2393"/>
<dbReference type="SUPFAM" id="SSF82679">
    <property type="entry name" value="N-utilization substance G protein NusG, N-terminal domain"/>
    <property type="match status" value="1"/>
</dbReference>
<dbReference type="PANTHER" id="PTHR30265:SF7">
    <property type="entry name" value="TRANSCRIPTION ANTITERMINATION PROTEIN RFAH"/>
    <property type="match status" value="1"/>
</dbReference>
<dbReference type="AlphaFoldDB" id="A0A0S4KTJ2"/>
<gene>
    <name evidence="5" type="ORF">NITINOP_2393</name>
</gene>
<reference evidence="6" key="1">
    <citation type="submission" date="2015-09" db="EMBL/GenBank/DDBJ databases">
        <authorList>
            <person name="Daims H."/>
        </authorList>
    </citation>
    <scope>NUCLEOTIDE SEQUENCE [LARGE SCALE GENOMIC DNA]</scope>
</reference>
<dbReference type="Gene3D" id="3.30.70.940">
    <property type="entry name" value="NusG, N-terminal domain"/>
    <property type="match status" value="1"/>
</dbReference>